<evidence type="ECO:0000256" key="3">
    <source>
        <dbReference type="ARBA" id="ARBA00023012"/>
    </source>
</evidence>
<keyword evidence="5" id="KW-0238">DNA-binding</keyword>
<dbReference type="PROSITE" id="PS50110">
    <property type="entry name" value="RESPONSE_REGULATORY"/>
    <property type="match status" value="1"/>
</dbReference>
<dbReference type="GO" id="GO:0005524">
    <property type="term" value="F:ATP binding"/>
    <property type="evidence" value="ECO:0007669"/>
    <property type="project" value="UniProtKB-KW"/>
</dbReference>
<proteinExistence type="predicted"/>
<evidence type="ECO:0000256" key="7">
    <source>
        <dbReference type="ARBA" id="ARBA00023163"/>
    </source>
</evidence>
<dbReference type="PANTHER" id="PTHR32071">
    <property type="entry name" value="TRANSCRIPTIONAL REGULATORY PROTEIN"/>
    <property type="match status" value="1"/>
</dbReference>
<dbReference type="Gene3D" id="1.10.8.60">
    <property type="match status" value="1"/>
</dbReference>
<protein>
    <submittedName>
        <fullName evidence="12">Two-component system, repressor protein LuxO</fullName>
    </submittedName>
</protein>
<evidence type="ECO:0000259" key="11">
    <source>
        <dbReference type="PROSITE" id="PS50110"/>
    </source>
</evidence>
<dbReference type="Gene3D" id="1.10.10.60">
    <property type="entry name" value="Homeodomain-like"/>
    <property type="match status" value="1"/>
</dbReference>
<dbReference type="PROSITE" id="PS00688">
    <property type="entry name" value="SIGMA54_INTERACT_3"/>
    <property type="match status" value="1"/>
</dbReference>
<dbReference type="InterPro" id="IPR002197">
    <property type="entry name" value="HTH_Fis"/>
</dbReference>
<keyword evidence="3" id="KW-0902">Two-component regulatory system</keyword>
<name>A0A1K2I1F0_9HYPH</name>
<dbReference type="InterPro" id="IPR002078">
    <property type="entry name" value="Sigma_54_int"/>
</dbReference>
<dbReference type="Gene3D" id="3.40.50.2300">
    <property type="match status" value="1"/>
</dbReference>
<evidence type="ECO:0000256" key="2">
    <source>
        <dbReference type="ARBA" id="ARBA00022840"/>
    </source>
</evidence>
<evidence type="ECO:0000256" key="6">
    <source>
        <dbReference type="ARBA" id="ARBA00023159"/>
    </source>
</evidence>
<evidence type="ECO:0000256" key="5">
    <source>
        <dbReference type="ARBA" id="ARBA00023125"/>
    </source>
</evidence>
<keyword evidence="2" id="KW-0067">ATP-binding</keyword>
<keyword evidence="1" id="KW-0547">Nucleotide-binding</keyword>
<reference evidence="12 13" key="1">
    <citation type="submission" date="2016-11" db="EMBL/GenBank/DDBJ databases">
        <authorList>
            <person name="Jaros S."/>
            <person name="Januszkiewicz K."/>
            <person name="Wedrychowicz H."/>
        </authorList>
    </citation>
    <scope>NUCLEOTIDE SEQUENCE [LARGE SCALE GENOMIC DNA]</scope>
    <source>
        <strain evidence="12 13">ATCC 23634</strain>
    </source>
</reference>
<evidence type="ECO:0000256" key="9">
    <source>
        <dbReference type="SAM" id="MobiDB-lite"/>
    </source>
</evidence>
<dbReference type="GO" id="GO:0000160">
    <property type="term" value="P:phosphorelay signal transduction system"/>
    <property type="evidence" value="ECO:0007669"/>
    <property type="project" value="UniProtKB-KW"/>
</dbReference>
<dbReference type="GO" id="GO:0043565">
    <property type="term" value="F:sequence-specific DNA binding"/>
    <property type="evidence" value="ECO:0007669"/>
    <property type="project" value="InterPro"/>
</dbReference>
<organism evidence="12 13">
    <name type="scientific">Devosia enhydra</name>
    <dbReference type="NCBI Taxonomy" id="665118"/>
    <lineage>
        <taxon>Bacteria</taxon>
        <taxon>Pseudomonadati</taxon>
        <taxon>Pseudomonadota</taxon>
        <taxon>Alphaproteobacteria</taxon>
        <taxon>Hyphomicrobiales</taxon>
        <taxon>Devosiaceae</taxon>
        <taxon>Devosia</taxon>
    </lineage>
</organism>
<keyword evidence="6" id="KW-0010">Activator</keyword>
<keyword evidence="8" id="KW-0597">Phosphoprotein</keyword>
<feature type="region of interest" description="Disordered" evidence="9">
    <location>
        <begin position="1"/>
        <end position="24"/>
    </location>
</feature>
<dbReference type="SMART" id="SM00448">
    <property type="entry name" value="REC"/>
    <property type="match status" value="1"/>
</dbReference>
<dbReference type="Gene3D" id="3.40.50.300">
    <property type="entry name" value="P-loop containing nucleotide triphosphate hydrolases"/>
    <property type="match status" value="1"/>
</dbReference>
<dbReference type="InterPro" id="IPR003593">
    <property type="entry name" value="AAA+_ATPase"/>
</dbReference>
<dbReference type="InterPro" id="IPR058031">
    <property type="entry name" value="AAA_lid_NorR"/>
</dbReference>
<dbReference type="FunFam" id="3.40.50.300:FF:000006">
    <property type="entry name" value="DNA-binding transcriptional regulator NtrC"/>
    <property type="match status" value="1"/>
</dbReference>
<evidence type="ECO:0000256" key="8">
    <source>
        <dbReference type="PROSITE-ProRule" id="PRU00169"/>
    </source>
</evidence>
<dbReference type="Pfam" id="PF02954">
    <property type="entry name" value="HTH_8"/>
    <property type="match status" value="1"/>
</dbReference>
<evidence type="ECO:0000256" key="4">
    <source>
        <dbReference type="ARBA" id="ARBA00023015"/>
    </source>
</evidence>
<evidence type="ECO:0000313" key="13">
    <source>
        <dbReference type="Proteomes" id="UP000183447"/>
    </source>
</evidence>
<dbReference type="InterPro" id="IPR009057">
    <property type="entry name" value="Homeodomain-like_sf"/>
</dbReference>
<feature type="domain" description="Sigma-54 factor interaction" evidence="10">
    <location>
        <begin position="177"/>
        <end position="406"/>
    </location>
</feature>
<keyword evidence="7" id="KW-0804">Transcription</keyword>
<dbReference type="SUPFAM" id="SSF52172">
    <property type="entry name" value="CheY-like"/>
    <property type="match status" value="1"/>
</dbReference>
<dbReference type="PROSITE" id="PS50045">
    <property type="entry name" value="SIGMA54_INTERACT_4"/>
    <property type="match status" value="1"/>
</dbReference>
<dbReference type="SUPFAM" id="SSF52540">
    <property type="entry name" value="P-loop containing nucleoside triphosphate hydrolases"/>
    <property type="match status" value="1"/>
</dbReference>
<feature type="modified residue" description="4-aspartylphosphate" evidence="8">
    <location>
        <position position="84"/>
    </location>
</feature>
<dbReference type="InterPro" id="IPR025943">
    <property type="entry name" value="Sigma_54_int_dom_ATP-bd_2"/>
</dbReference>
<dbReference type="AlphaFoldDB" id="A0A1K2I1F0"/>
<dbReference type="STRING" id="665118.SAMN02983003_3326"/>
<evidence type="ECO:0000256" key="1">
    <source>
        <dbReference type="ARBA" id="ARBA00022741"/>
    </source>
</evidence>
<accession>A0A1K2I1F0</accession>
<dbReference type="Pfam" id="PF00158">
    <property type="entry name" value="Sigma54_activat"/>
    <property type="match status" value="1"/>
</dbReference>
<dbReference type="InterPro" id="IPR011006">
    <property type="entry name" value="CheY-like_superfamily"/>
</dbReference>
<dbReference type="Pfam" id="PF25601">
    <property type="entry name" value="AAA_lid_14"/>
    <property type="match status" value="1"/>
</dbReference>
<gene>
    <name evidence="12" type="ORF">SAMN02983003_3326</name>
</gene>
<dbReference type="GO" id="GO:0006355">
    <property type="term" value="P:regulation of DNA-templated transcription"/>
    <property type="evidence" value="ECO:0007669"/>
    <property type="project" value="InterPro"/>
</dbReference>
<keyword evidence="13" id="KW-1185">Reference proteome</keyword>
<dbReference type="Proteomes" id="UP000183447">
    <property type="component" value="Unassembled WGS sequence"/>
</dbReference>
<dbReference type="InterPro" id="IPR001789">
    <property type="entry name" value="Sig_transdc_resp-reg_receiver"/>
</dbReference>
<dbReference type="SUPFAM" id="SSF46689">
    <property type="entry name" value="Homeodomain-like"/>
    <property type="match status" value="1"/>
</dbReference>
<evidence type="ECO:0000313" key="12">
    <source>
        <dbReference type="EMBL" id="SFZ86152.1"/>
    </source>
</evidence>
<dbReference type="EMBL" id="FPKU01000003">
    <property type="protein sequence ID" value="SFZ86152.1"/>
    <property type="molecule type" value="Genomic_DNA"/>
</dbReference>
<feature type="compositionally biased region" description="Polar residues" evidence="9">
    <location>
        <begin position="1"/>
        <end position="11"/>
    </location>
</feature>
<keyword evidence="4" id="KW-0805">Transcription regulation</keyword>
<dbReference type="InterPro" id="IPR027417">
    <property type="entry name" value="P-loop_NTPase"/>
</dbReference>
<dbReference type="CDD" id="cd00009">
    <property type="entry name" value="AAA"/>
    <property type="match status" value="1"/>
</dbReference>
<dbReference type="InterPro" id="IPR025944">
    <property type="entry name" value="Sigma_54_int_dom_CS"/>
</dbReference>
<feature type="domain" description="Response regulatory" evidence="11">
    <location>
        <begin position="32"/>
        <end position="152"/>
    </location>
</feature>
<sequence length="498" mass="53766">MMSKSWETNTAPPEPASPMPSRSIPANDFGPRLLLVDRDSAGIRSLVAGLSRALAGSVRVEIVTGGRAAAEMLRGESFDLVLADLASLSDLAGKVDEAIARLVKLSAGALLVALSEGGSVSVAVAAMRAGAHDVIALPIAPEAFATRIGELAQRHGKGQALSFADDARPGRADFEGFVGVSSQMQHVYDQIERIAPSSAPVFITGESGTGKDVCAEAIHSRGPRAGKRFVAINCAAIPRDLLESELFGVVRGAYTGAHEDRKGAAELADGGTLFLDEIGEMDLSLQAKLLRFLQTGTVSRVGEASQRRIDVRVVCATNRNPMQLITNRLFREDLFYRLHVLPIHLPPLRQRPADILVLARHFLTRYAAEERKRFSDFTPETASLMTARDWPGNVRQLQNLVRRLVVMFDGGEITAQMVTAADIESLTLGHQDTPAASRAEPVILPLWQQEQRIIEEAIARFSGNITLAAAALELSPSTIYRKRQAWADMDGTRRKGAA</sequence>
<evidence type="ECO:0000259" key="10">
    <source>
        <dbReference type="PROSITE" id="PS50045"/>
    </source>
</evidence>
<dbReference type="PROSITE" id="PS00676">
    <property type="entry name" value="SIGMA54_INTERACT_2"/>
    <property type="match status" value="1"/>
</dbReference>
<dbReference type="PANTHER" id="PTHR32071:SF117">
    <property type="entry name" value="PTS-DEPENDENT DIHYDROXYACETONE KINASE OPERON REGULATORY PROTEIN-RELATED"/>
    <property type="match status" value="1"/>
</dbReference>
<dbReference type="SMART" id="SM00382">
    <property type="entry name" value="AAA"/>
    <property type="match status" value="1"/>
</dbReference>